<evidence type="ECO:0000259" key="1">
    <source>
        <dbReference type="Pfam" id="PF00534"/>
    </source>
</evidence>
<dbReference type="OrthoDB" id="132546at2157"/>
<proteinExistence type="predicted"/>
<gene>
    <name evidence="2" type="ORF">GRX66_06315</name>
</gene>
<dbReference type="GO" id="GO:0016757">
    <property type="term" value="F:glycosyltransferase activity"/>
    <property type="evidence" value="ECO:0007669"/>
    <property type="project" value="InterPro"/>
</dbReference>
<dbReference type="RefSeq" id="WP_159525788.1">
    <property type="nucleotide sequence ID" value="NZ_WUUU01000033.1"/>
</dbReference>
<feature type="domain" description="Glycosyl transferase family 1" evidence="1">
    <location>
        <begin position="179"/>
        <end position="320"/>
    </location>
</feature>
<dbReference type="Pfam" id="PF00534">
    <property type="entry name" value="Glycos_transf_1"/>
    <property type="match status" value="1"/>
</dbReference>
<name>A0A6B0SER0_9EURY</name>
<sequence>METAVVHDGTIHPGGAVNVVTEAAHALDADLFVGFSGKNRDWWEPRVPNEVTLLRRTSRSGTLNDIRTARSMLNLDLQEYDVVLSSGPAAKFFQPYDDQLRVHYIHHPPLASLWFTGGLFSYLVKTVDRIETSATPHLVANSELTSTRVFRHYGRKVDRVIPPPVDVEKFSLDAERAGSQLVMVGRLENRKRPRMAVDAMRELPDCTLKLLGDGPLREEIEQTAPSNVEVLGYVDDHRLRSTIEESTAGIFLAEREDFGITPIEYMAAGTPVVGVDEPNTNNQVDDDTGVLVEPTPKAVVAGIRDVLRRDWDRQALQNRADDYGTERFRGDLREFVETVYF</sequence>
<dbReference type="AlphaFoldDB" id="A0A6B0SER0"/>
<keyword evidence="3" id="KW-1185">Reference proteome</keyword>
<accession>A0A6B0SER0</accession>
<dbReference type="EMBL" id="WUUU01000033">
    <property type="protein sequence ID" value="MXR20234.1"/>
    <property type="molecule type" value="Genomic_DNA"/>
</dbReference>
<dbReference type="Gene3D" id="3.40.50.2000">
    <property type="entry name" value="Glycogen Phosphorylase B"/>
    <property type="match status" value="2"/>
</dbReference>
<reference evidence="2 3" key="1">
    <citation type="submission" date="2019-12" db="EMBL/GenBank/DDBJ databases">
        <title>Isolation and characterization of three novel carbon monoxide-oxidizing members of Halobacteria from salione crusts and soils.</title>
        <authorList>
            <person name="Myers M.R."/>
            <person name="King G.M."/>
        </authorList>
    </citation>
    <scope>NUCLEOTIDE SEQUENCE [LARGE SCALE GENOMIC DNA]</scope>
    <source>
        <strain evidence="2 3">PCN9</strain>
    </source>
</reference>
<protein>
    <submittedName>
        <fullName evidence="2">Glycosyltransferase</fullName>
    </submittedName>
</protein>
<dbReference type="PANTHER" id="PTHR45947">
    <property type="entry name" value="SULFOQUINOVOSYL TRANSFERASE SQD2"/>
    <property type="match status" value="1"/>
</dbReference>
<evidence type="ECO:0000313" key="2">
    <source>
        <dbReference type="EMBL" id="MXR20234.1"/>
    </source>
</evidence>
<dbReference type="SUPFAM" id="SSF53756">
    <property type="entry name" value="UDP-Glycosyltransferase/glycogen phosphorylase"/>
    <property type="match status" value="1"/>
</dbReference>
<organism evidence="2 3">
    <name type="scientific">Halobacterium bonnevillei</name>
    <dbReference type="NCBI Taxonomy" id="2692200"/>
    <lineage>
        <taxon>Archaea</taxon>
        <taxon>Methanobacteriati</taxon>
        <taxon>Methanobacteriota</taxon>
        <taxon>Stenosarchaea group</taxon>
        <taxon>Halobacteria</taxon>
        <taxon>Halobacteriales</taxon>
        <taxon>Halobacteriaceae</taxon>
        <taxon>Halobacterium</taxon>
    </lineage>
</organism>
<dbReference type="PANTHER" id="PTHR45947:SF3">
    <property type="entry name" value="SULFOQUINOVOSYL TRANSFERASE SQD2"/>
    <property type="match status" value="1"/>
</dbReference>
<dbReference type="Proteomes" id="UP000471521">
    <property type="component" value="Unassembled WGS sequence"/>
</dbReference>
<evidence type="ECO:0000313" key="3">
    <source>
        <dbReference type="Proteomes" id="UP000471521"/>
    </source>
</evidence>
<comment type="caution">
    <text evidence="2">The sequence shown here is derived from an EMBL/GenBank/DDBJ whole genome shotgun (WGS) entry which is preliminary data.</text>
</comment>
<dbReference type="InterPro" id="IPR001296">
    <property type="entry name" value="Glyco_trans_1"/>
</dbReference>
<keyword evidence="2" id="KW-0808">Transferase</keyword>
<dbReference type="InterPro" id="IPR050194">
    <property type="entry name" value="Glycosyltransferase_grp1"/>
</dbReference>